<comment type="caution">
    <text evidence="1">The sequence shown here is derived from an EMBL/GenBank/DDBJ whole genome shotgun (WGS) entry which is preliminary data.</text>
</comment>
<dbReference type="Gene3D" id="3.30.420.10">
    <property type="entry name" value="Ribonuclease H-like superfamily/Ribonuclease H"/>
    <property type="match status" value="1"/>
</dbReference>
<proteinExistence type="predicted"/>
<accession>A0A3M7R4X0</accession>
<dbReference type="AlphaFoldDB" id="A0A3M7R4X0"/>
<dbReference type="GO" id="GO:0003676">
    <property type="term" value="F:nucleic acid binding"/>
    <property type="evidence" value="ECO:0007669"/>
    <property type="project" value="InterPro"/>
</dbReference>
<dbReference type="InterPro" id="IPR036397">
    <property type="entry name" value="RNaseH_sf"/>
</dbReference>
<gene>
    <name evidence="1" type="ORF">BpHYR1_017305</name>
</gene>
<protein>
    <submittedName>
        <fullName evidence="1">1 transposase</fullName>
    </submittedName>
</protein>
<keyword evidence="2" id="KW-1185">Reference proteome</keyword>
<reference evidence="1 2" key="1">
    <citation type="journal article" date="2018" name="Sci. Rep.">
        <title>Genomic signatures of local adaptation to the degree of environmental predictability in rotifers.</title>
        <authorList>
            <person name="Franch-Gras L."/>
            <person name="Hahn C."/>
            <person name="Garcia-Roger E.M."/>
            <person name="Carmona M.J."/>
            <person name="Serra M."/>
            <person name="Gomez A."/>
        </authorList>
    </citation>
    <scope>NUCLEOTIDE SEQUENCE [LARGE SCALE GENOMIC DNA]</scope>
    <source>
        <strain evidence="1">HYR1</strain>
    </source>
</reference>
<dbReference type="OrthoDB" id="10006939at2759"/>
<evidence type="ECO:0000313" key="2">
    <source>
        <dbReference type="Proteomes" id="UP000276133"/>
    </source>
</evidence>
<organism evidence="1 2">
    <name type="scientific">Brachionus plicatilis</name>
    <name type="common">Marine rotifer</name>
    <name type="synonym">Brachionus muelleri</name>
    <dbReference type="NCBI Taxonomy" id="10195"/>
    <lineage>
        <taxon>Eukaryota</taxon>
        <taxon>Metazoa</taxon>
        <taxon>Spiralia</taxon>
        <taxon>Gnathifera</taxon>
        <taxon>Rotifera</taxon>
        <taxon>Eurotatoria</taxon>
        <taxon>Monogononta</taxon>
        <taxon>Pseudotrocha</taxon>
        <taxon>Ploima</taxon>
        <taxon>Brachionidae</taxon>
        <taxon>Brachionus</taxon>
    </lineage>
</organism>
<name>A0A3M7R4X0_BRAPC</name>
<sequence>MYIDMSQLCPANIKQIRVPFDFLDDLVLKKIKKFTYYLNGKSVKDIIEILGGEVSRSSVYYWIEHLVQIPIPKPTCRRITKTTRKNKEKVKRLLSRYSGRFVSKYSRISQSSVVRICKDLNLKYRKIPFLNKSHIIGRKKFAVWWRKNHTELFGSAPFMFSDEKIFTVHGGMNSQNKRIYAYSREQAIRKGGINALLKYSTSVMVWAGLTIGGATRPYFIEKGE</sequence>
<dbReference type="EMBL" id="REGN01004226">
    <property type="protein sequence ID" value="RNA18509.1"/>
    <property type="molecule type" value="Genomic_DNA"/>
</dbReference>
<evidence type="ECO:0000313" key="1">
    <source>
        <dbReference type="EMBL" id="RNA18509.1"/>
    </source>
</evidence>
<dbReference type="Proteomes" id="UP000276133">
    <property type="component" value="Unassembled WGS sequence"/>
</dbReference>